<dbReference type="PANTHER" id="PTHR34351:SF2">
    <property type="entry name" value="DUF58 DOMAIN-CONTAINING PROTEIN"/>
    <property type="match status" value="1"/>
</dbReference>
<dbReference type="EMBL" id="UOEU01000400">
    <property type="protein sequence ID" value="VAW32862.1"/>
    <property type="molecule type" value="Genomic_DNA"/>
</dbReference>
<feature type="transmembrane region" description="Helical" evidence="1">
    <location>
        <begin position="269"/>
        <end position="291"/>
    </location>
</feature>
<organism evidence="3">
    <name type="scientific">hydrothermal vent metagenome</name>
    <dbReference type="NCBI Taxonomy" id="652676"/>
    <lineage>
        <taxon>unclassified sequences</taxon>
        <taxon>metagenomes</taxon>
        <taxon>ecological metagenomes</taxon>
    </lineage>
</organism>
<evidence type="ECO:0000313" key="3">
    <source>
        <dbReference type="EMBL" id="VAW32862.1"/>
    </source>
</evidence>
<keyword evidence="1" id="KW-0472">Membrane</keyword>
<gene>
    <name evidence="3" type="ORF">MNBD_CHLOROFLEXI01-2624</name>
</gene>
<feature type="domain" description="DUF58" evidence="2">
    <location>
        <begin position="136"/>
        <end position="307"/>
    </location>
</feature>
<proteinExistence type="predicted"/>
<protein>
    <recommendedName>
        <fullName evidence="2">DUF58 domain-containing protein</fullName>
    </recommendedName>
</protein>
<sequence>MTVGNDKLLPLTWLQFRDELPIAIDNENVISQLSSEMSGRYILQNTFSLYGREQTERTVTLRFPKRGYYKLGPVTYESGDIFTLFTIQREHNYIDRLIIFPQIYPLDQLGLPAKEPFGDVKVLRSLFTDPIKTQGVRDYQPGDRFRDVHWKATAVRGNLQTKVYDPSTGMTITVFLNVATFAKHWMGFDPELLERSVSVAGSIANYGVQQSWGVGFYANGSVPNSDQPIRVRPSRSPEQLAHVLEALAAVTEFATGSIEQMMMRASPSLPWGSTIVLITAVVTEAMMVALIRLKEAGRRVVLISLADEPPPKGLGNLLAYHIPSSVPAFQKEHKASTITEAALGNIPAQEPVGLEFELDDTT</sequence>
<keyword evidence="1" id="KW-1133">Transmembrane helix</keyword>
<keyword evidence="1" id="KW-0812">Transmembrane</keyword>
<accession>A0A3B0V298</accession>
<evidence type="ECO:0000259" key="2">
    <source>
        <dbReference type="Pfam" id="PF01882"/>
    </source>
</evidence>
<reference evidence="3" key="1">
    <citation type="submission" date="2018-06" db="EMBL/GenBank/DDBJ databases">
        <authorList>
            <person name="Zhirakovskaya E."/>
        </authorList>
    </citation>
    <scope>NUCLEOTIDE SEQUENCE</scope>
</reference>
<evidence type="ECO:0000256" key="1">
    <source>
        <dbReference type="SAM" id="Phobius"/>
    </source>
</evidence>
<dbReference type="AlphaFoldDB" id="A0A3B0V298"/>
<name>A0A3B0V298_9ZZZZ</name>
<dbReference type="PANTHER" id="PTHR34351">
    <property type="entry name" value="SLR1927 PROTEIN-RELATED"/>
    <property type="match status" value="1"/>
</dbReference>
<dbReference type="Pfam" id="PF01882">
    <property type="entry name" value="DUF58"/>
    <property type="match status" value="1"/>
</dbReference>
<dbReference type="InterPro" id="IPR002881">
    <property type="entry name" value="DUF58"/>
</dbReference>